<dbReference type="OrthoDB" id="6275927at2759"/>
<sequence length="137" mass="15954">MWKVMNRLKEEELVNPQLRWIYSTTRWSEDLIADNSEIYNYQGVVNEDHNVANTPAPPEVQAPTPAILNQNDVADDDEEEPLNENDDDLDDVDKGDEVNTYHLTLAQFDKVTHTKSRWKCILKDDIMHINNKDVLFN</sequence>
<name>A0A9R1UUM4_LACSA</name>
<protein>
    <submittedName>
        <fullName evidence="6">Uncharacterized protein</fullName>
    </submittedName>
</protein>
<dbReference type="PANTHER" id="PTHR12694:SF8">
    <property type="entry name" value="TRANSCRIPTION INITIATION FACTOR IIA SUBUNIT 1"/>
    <property type="match status" value="1"/>
</dbReference>
<evidence type="ECO:0000256" key="5">
    <source>
        <dbReference type="SAM" id="MobiDB-lite"/>
    </source>
</evidence>
<evidence type="ECO:0000256" key="1">
    <source>
        <dbReference type="ARBA" id="ARBA00004123"/>
    </source>
</evidence>
<accession>A0A9R1UUM4</accession>
<evidence type="ECO:0000313" key="6">
    <source>
        <dbReference type="EMBL" id="KAJ0193091.1"/>
    </source>
</evidence>
<dbReference type="Pfam" id="PF03153">
    <property type="entry name" value="TFIIA"/>
    <property type="match status" value="1"/>
</dbReference>
<dbReference type="EMBL" id="NBSK02000008">
    <property type="protein sequence ID" value="KAJ0193091.1"/>
    <property type="molecule type" value="Genomic_DNA"/>
</dbReference>
<gene>
    <name evidence="6" type="ORF">LSAT_V11C800418210</name>
</gene>
<dbReference type="Gene3D" id="2.30.18.10">
    <property type="entry name" value="Transcription factor IIA (TFIIA), beta-barrel domain"/>
    <property type="match status" value="1"/>
</dbReference>
<comment type="subcellular location">
    <subcellularLocation>
        <location evidence="1">Nucleus</location>
    </subcellularLocation>
</comment>
<feature type="region of interest" description="Disordered" evidence="5">
    <location>
        <begin position="48"/>
        <end position="95"/>
    </location>
</feature>
<keyword evidence="3" id="KW-0804">Transcription</keyword>
<evidence type="ECO:0000256" key="3">
    <source>
        <dbReference type="ARBA" id="ARBA00023163"/>
    </source>
</evidence>
<dbReference type="AlphaFoldDB" id="A0A9R1UUM4"/>
<dbReference type="InterPro" id="IPR004855">
    <property type="entry name" value="TFIIA_asu/bsu"/>
</dbReference>
<proteinExistence type="inferred from homology"/>
<comment type="similarity">
    <text evidence="2">Belongs to the TFIIA subunit 1 family.</text>
</comment>
<comment type="caution">
    <text evidence="6">The sequence shown here is derived from an EMBL/GenBank/DDBJ whole genome shotgun (WGS) entry which is preliminary data.</text>
</comment>
<feature type="compositionally biased region" description="Acidic residues" evidence="5">
    <location>
        <begin position="73"/>
        <end position="94"/>
    </location>
</feature>
<keyword evidence="7" id="KW-1185">Reference proteome</keyword>
<dbReference type="PANTHER" id="PTHR12694">
    <property type="entry name" value="TRANSCRIPTION INITIATION FACTOR IIA SUBUNIT 1"/>
    <property type="match status" value="1"/>
</dbReference>
<evidence type="ECO:0000256" key="2">
    <source>
        <dbReference type="ARBA" id="ARBA00010059"/>
    </source>
</evidence>
<dbReference type="Proteomes" id="UP000235145">
    <property type="component" value="Unassembled WGS sequence"/>
</dbReference>
<reference evidence="6 7" key="1">
    <citation type="journal article" date="2017" name="Nat. Commun.">
        <title>Genome assembly with in vitro proximity ligation data and whole-genome triplication in lettuce.</title>
        <authorList>
            <person name="Reyes-Chin-Wo S."/>
            <person name="Wang Z."/>
            <person name="Yang X."/>
            <person name="Kozik A."/>
            <person name="Arikit S."/>
            <person name="Song C."/>
            <person name="Xia L."/>
            <person name="Froenicke L."/>
            <person name="Lavelle D.O."/>
            <person name="Truco M.J."/>
            <person name="Xia R."/>
            <person name="Zhu S."/>
            <person name="Xu C."/>
            <person name="Xu H."/>
            <person name="Xu X."/>
            <person name="Cox K."/>
            <person name="Korf I."/>
            <person name="Meyers B.C."/>
            <person name="Michelmore R.W."/>
        </authorList>
    </citation>
    <scope>NUCLEOTIDE SEQUENCE [LARGE SCALE GENOMIC DNA]</scope>
    <source>
        <strain evidence="7">cv. Salinas</strain>
        <tissue evidence="6">Seedlings</tissue>
    </source>
</reference>
<evidence type="ECO:0000256" key="4">
    <source>
        <dbReference type="ARBA" id="ARBA00023242"/>
    </source>
</evidence>
<dbReference type="InterPro" id="IPR009088">
    <property type="entry name" value="TFIIA_b-brl"/>
</dbReference>
<dbReference type="GO" id="GO:0005672">
    <property type="term" value="C:transcription factor TFIIA complex"/>
    <property type="evidence" value="ECO:0007669"/>
    <property type="project" value="InterPro"/>
</dbReference>
<organism evidence="6 7">
    <name type="scientific">Lactuca sativa</name>
    <name type="common">Garden lettuce</name>
    <dbReference type="NCBI Taxonomy" id="4236"/>
    <lineage>
        <taxon>Eukaryota</taxon>
        <taxon>Viridiplantae</taxon>
        <taxon>Streptophyta</taxon>
        <taxon>Embryophyta</taxon>
        <taxon>Tracheophyta</taxon>
        <taxon>Spermatophyta</taxon>
        <taxon>Magnoliopsida</taxon>
        <taxon>eudicotyledons</taxon>
        <taxon>Gunneridae</taxon>
        <taxon>Pentapetalae</taxon>
        <taxon>asterids</taxon>
        <taxon>campanulids</taxon>
        <taxon>Asterales</taxon>
        <taxon>Asteraceae</taxon>
        <taxon>Cichorioideae</taxon>
        <taxon>Cichorieae</taxon>
        <taxon>Lactucinae</taxon>
        <taxon>Lactuca</taxon>
    </lineage>
</organism>
<evidence type="ECO:0000313" key="7">
    <source>
        <dbReference type="Proteomes" id="UP000235145"/>
    </source>
</evidence>
<dbReference type="SUPFAM" id="SSF50784">
    <property type="entry name" value="Transcription factor IIA (TFIIA), beta-barrel domain"/>
    <property type="match status" value="1"/>
</dbReference>
<dbReference type="GO" id="GO:0006367">
    <property type="term" value="P:transcription initiation at RNA polymerase II promoter"/>
    <property type="evidence" value="ECO:0007669"/>
    <property type="project" value="InterPro"/>
</dbReference>
<keyword evidence="4" id="KW-0539">Nucleus</keyword>